<keyword evidence="5" id="KW-1185">Reference proteome</keyword>
<comment type="similarity">
    <text evidence="1 2">Belongs to the UPF0102 family.</text>
</comment>
<dbReference type="InterPro" id="IPR011856">
    <property type="entry name" value="tRNA_endonuc-like_dom_sf"/>
</dbReference>
<sequence>MRHDDPGKPSTLTRGHEAESRAADHLVQQGLTLVARNIRAGRGEIDLLMEDGPTLVFVEVRARRARALVSPLDSISQNKRSKIIETATRLLQSRGDWQNRPCRFDVVAVHIDPERRTDRIDWIRDAFHGE</sequence>
<organism evidence="4 5">
    <name type="scientific">Halothiobacillus diazotrophicus</name>
    <dbReference type="NCBI Taxonomy" id="1860122"/>
    <lineage>
        <taxon>Bacteria</taxon>
        <taxon>Pseudomonadati</taxon>
        <taxon>Pseudomonadota</taxon>
        <taxon>Gammaproteobacteria</taxon>
        <taxon>Chromatiales</taxon>
        <taxon>Halothiobacillaceae</taxon>
        <taxon>Halothiobacillus</taxon>
    </lineage>
</organism>
<reference evidence="4 5" key="1">
    <citation type="submission" date="2016-06" db="EMBL/GenBank/DDBJ databases">
        <title>Insight into the functional genes involving in sulfur oxidation in Pearl River water.</title>
        <authorList>
            <person name="Luo J."/>
            <person name="Tan X."/>
            <person name="Lin W."/>
        </authorList>
    </citation>
    <scope>NUCLEOTIDE SEQUENCE [LARGE SCALE GENOMIC DNA]</scope>
    <source>
        <strain evidence="4 5">LS2</strain>
    </source>
</reference>
<dbReference type="GO" id="GO:0003676">
    <property type="term" value="F:nucleic acid binding"/>
    <property type="evidence" value="ECO:0007669"/>
    <property type="project" value="InterPro"/>
</dbReference>
<dbReference type="HAMAP" id="MF_00048">
    <property type="entry name" value="UPF0102"/>
    <property type="match status" value="1"/>
</dbReference>
<evidence type="ECO:0000313" key="5">
    <source>
        <dbReference type="Proteomes" id="UP000078596"/>
    </source>
</evidence>
<dbReference type="Proteomes" id="UP000078596">
    <property type="component" value="Chromosome"/>
</dbReference>
<name>A0A191ZK57_9GAMM</name>
<proteinExistence type="inferred from homology"/>
<dbReference type="Pfam" id="PF02021">
    <property type="entry name" value="UPF0102"/>
    <property type="match status" value="1"/>
</dbReference>
<dbReference type="NCBIfam" id="NF009150">
    <property type="entry name" value="PRK12497.1-3"/>
    <property type="match status" value="1"/>
</dbReference>
<dbReference type="InterPro" id="IPR003509">
    <property type="entry name" value="UPF0102_YraN-like"/>
</dbReference>
<evidence type="ECO:0000256" key="2">
    <source>
        <dbReference type="HAMAP-Rule" id="MF_00048"/>
    </source>
</evidence>
<dbReference type="Gene3D" id="3.40.1350.10">
    <property type="match status" value="1"/>
</dbReference>
<protein>
    <recommendedName>
        <fullName evidence="2">UPF0102 protein A9404_03220</fullName>
    </recommendedName>
</protein>
<dbReference type="AlphaFoldDB" id="A0A191ZK57"/>
<dbReference type="SUPFAM" id="SSF52980">
    <property type="entry name" value="Restriction endonuclease-like"/>
    <property type="match status" value="1"/>
</dbReference>
<dbReference type="PANTHER" id="PTHR34039:SF1">
    <property type="entry name" value="UPF0102 PROTEIN YRAN"/>
    <property type="match status" value="1"/>
</dbReference>
<dbReference type="PANTHER" id="PTHR34039">
    <property type="entry name" value="UPF0102 PROTEIN YRAN"/>
    <property type="match status" value="1"/>
</dbReference>
<accession>A0A191ZK57</accession>
<dbReference type="KEGG" id="haz:A9404_03220"/>
<dbReference type="InterPro" id="IPR011335">
    <property type="entry name" value="Restrct_endonuc-II-like"/>
</dbReference>
<evidence type="ECO:0000256" key="3">
    <source>
        <dbReference type="SAM" id="MobiDB-lite"/>
    </source>
</evidence>
<dbReference type="EMBL" id="CP016027">
    <property type="protein sequence ID" value="ANJ68250.1"/>
    <property type="molecule type" value="Genomic_DNA"/>
</dbReference>
<dbReference type="STRING" id="1860122.A9404_03220"/>
<evidence type="ECO:0000313" key="4">
    <source>
        <dbReference type="EMBL" id="ANJ68250.1"/>
    </source>
</evidence>
<evidence type="ECO:0000256" key="1">
    <source>
        <dbReference type="ARBA" id="ARBA00006738"/>
    </source>
</evidence>
<gene>
    <name evidence="4" type="ORF">A9404_03220</name>
</gene>
<dbReference type="NCBIfam" id="TIGR00252">
    <property type="entry name" value="YraN family protein"/>
    <property type="match status" value="1"/>
</dbReference>
<feature type="region of interest" description="Disordered" evidence="3">
    <location>
        <begin position="1"/>
        <end position="21"/>
    </location>
</feature>